<dbReference type="Pfam" id="PF01256">
    <property type="entry name" value="Carb_kinase"/>
    <property type="match status" value="1"/>
</dbReference>
<dbReference type="EMBL" id="FNPG01000004">
    <property type="protein sequence ID" value="SDX88292.1"/>
    <property type="molecule type" value="Genomic_DNA"/>
</dbReference>
<evidence type="ECO:0000256" key="5">
    <source>
        <dbReference type="ARBA" id="ARBA00022723"/>
    </source>
</evidence>
<dbReference type="PANTHER" id="PTHR12592:SF0">
    <property type="entry name" value="ATP-DEPENDENT (S)-NAD(P)H-HYDRATE DEHYDRATASE"/>
    <property type="match status" value="1"/>
</dbReference>
<evidence type="ECO:0000256" key="13">
    <source>
        <dbReference type="ARBA" id="ARBA00023268"/>
    </source>
</evidence>
<dbReference type="CDD" id="cd01171">
    <property type="entry name" value="YXKO-related"/>
    <property type="match status" value="1"/>
</dbReference>
<feature type="binding site" evidence="18">
    <location>
        <position position="177"/>
    </location>
    <ligand>
        <name>(6S)-NADPHX</name>
        <dbReference type="ChEBI" id="CHEBI:64076"/>
    </ligand>
</feature>
<dbReference type="InterPro" id="IPR030677">
    <property type="entry name" value="Nnr"/>
</dbReference>
<comment type="subunit">
    <text evidence="17">Homotetramer.</text>
</comment>
<keyword evidence="12 17" id="KW-0456">Lyase</keyword>
<dbReference type="GO" id="GO:0110051">
    <property type="term" value="P:metabolite repair"/>
    <property type="evidence" value="ECO:0007669"/>
    <property type="project" value="TreeGrafter"/>
</dbReference>
<dbReference type="Gene3D" id="3.40.1190.20">
    <property type="match status" value="1"/>
</dbReference>
<feature type="binding site" evidence="18">
    <location>
        <position position="180"/>
    </location>
    <ligand>
        <name>K(+)</name>
        <dbReference type="ChEBI" id="CHEBI:29103"/>
    </ligand>
</feature>
<comment type="similarity">
    <text evidence="18">Belongs to the NnrE/AIBP family.</text>
</comment>
<dbReference type="InterPro" id="IPR029056">
    <property type="entry name" value="Ribokinase-like"/>
</dbReference>
<comment type="catalytic activity">
    <reaction evidence="1 18 19">
        <text>(6R)-NADHX = (6S)-NADHX</text>
        <dbReference type="Rhea" id="RHEA:32215"/>
        <dbReference type="ChEBI" id="CHEBI:64074"/>
        <dbReference type="ChEBI" id="CHEBI:64075"/>
        <dbReference type="EC" id="5.1.99.6"/>
    </reaction>
</comment>
<evidence type="ECO:0000256" key="14">
    <source>
        <dbReference type="ARBA" id="ARBA00025153"/>
    </source>
</evidence>
<feature type="binding site" evidence="18">
    <location>
        <begin position="68"/>
        <end position="72"/>
    </location>
    <ligand>
        <name>(6S)-NADPHX</name>
        <dbReference type="ChEBI" id="CHEBI:64076"/>
    </ligand>
</feature>
<dbReference type="PROSITE" id="PS51383">
    <property type="entry name" value="YJEF_C_3"/>
    <property type="match status" value="1"/>
</dbReference>
<feature type="binding site" evidence="18">
    <location>
        <position position="69"/>
    </location>
    <ligand>
        <name>K(+)</name>
        <dbReference type="ChEBI" id="CHEBI:29103"/>
    </ligand>
</feature>
<organism evidence="22 23">
    <name type="scientific">Lachnobacterium bovis DSM 14045</name>
    <dbReference type="NCBI Taxonomy" id="1122142"/>
    <lineage>
        <taxon>Bacteria</taxon>
        <taxon>Bacillati</taxon>
        <taxon>Bacillota</taxon>
        <taxon>Clostridia</taxon>
        <taxon>Lachnospirales</taxon>
        <taxon>Lachnospiraceae</taxon>
        <taxon>Lachnobacterium</taxon>
    </lineage>
</organism>
<comment type="similarity">
    <text evidence="17">Belongs to the NnrD/CARKD family.</text>
</comment>
<dbReference type="PANTHER" id="PTHR12592">
    <property type="entry name" value="ATP-DEPENDENT (S)-NAD(P)H-HYDRATE DEHYDRATASE FAMILY MEMBER"/>
    <property type="match status" value="1"/>
</dbReference>
<protein>
    <recommendedName>
        <fullName evidence="19">Bifunctional NAD(P)H-hydrate repair enzyme</fullName>
    </recommendedName>
    <alternativeName>
        <fullName evidence="19">Nicotinamide nucleotide repair protein</fullName>
    </alternativeName>
    <domain>
        <recommendedName>
            <fullName evidence="19">ADP-dependent (S)-NAD(P)H-hydrate dehydratase</fullName>
            <ecNumber evidence="19">4.2.1.136</ecNumber>
        </recommendedName>
        <alternativeName>
            <fullName evidence="19">ADP-dependent NAD(P)HX dehydratase</fullName>
        </alternativeName>
    </domain>
    <domain>
        <recommendedName>
            <fullName evidence="19">NAD(P)H-hydrate epimerase</fullName>
            <ecNumber evidence="19">5.1.99.6</ecNumber>
        </recommendedName>
    </domain>
</protein>
<dbReference type="PROSITE" id="PS01050">
    <property type="entry name" value="YJEF_C_2"/>
    <property type="match status" value="1"/>
</dbReference>
<gene>
    <name evidence="17" type="primary">nnrD</name>
    <name evidence="18" type="synonym">nnrE</name>
    <name evidence="22" type="ORF">SAMN02910414_00234</name>
</gene>
<evidence type="ECO:0000256" key="4">
    <source>
        <dbReference type="ARBA" id="ARBA00009524"/>
    </source>
</evidence>
<evidence type="ECO:0000256" key="19">
    <source>
        <dbReference type="PIRNR" id="PIRNR017184"/>
    </source>
</evidence>
<evidence type="ECO:0000256" key="17">
    <source>
        <dbReference type="HAMAP-Rule" id="MF_01965"/>
    </source>
</evidence>
<dbReference type="Proteomes" id="UP000183918">
    <property type="component" value="Unassembled WGS sequence"/>
</dbReference>
<dbReference type="STRING" id="1122142.SAMN02910414_00234"/>
<evidence type="ECO:0000256" key="11">
    <source>
        <dbReference type="ARBA" id="ARBA00023235"/>
    </source>
</evidence>
<dbReference type="InterPro" id="IPR036652">
    <property type="entry name" value="YjeF_N_dom_sf"/>
</dbReference>
<dbReference type="Gene3D" id="3.40.50.10260">
    <property type="entry name" value="YjeF N-terminal domain"/>
    <property type="match status" value="1"/>
</dbReference>
<feature type="binding site" evidence="17">
    <location>
        <position position="467"/>
    </location>
    <ligand>
        <name>AMP</name>
        <dbReference type="ChEBI" id="CHEBI:456215"/>
    </ligand>
</feature>
<dbReference type="NCBIfam" id="TIGR00197">
    <property type="entry name" value="yjeF_nterm"/>
    <property type="match status" value="1"/>
</dbReference>
<evidence type="ECO:0000256" key="10">
    <source>
        <dbReference type="ARBA" id="ARBA00023027"/>
    </source>
</evidence>
<keyword evidence="9 18" id="KW-0630">Potassium</keyword>
<comment type="similarity">
    <text evidence="3 19">In the N-terminal section; belongs to the NnrE/AIBP family.</text>
</comment>
<dbReference type="InterPro" id="IPR000631">
    <property type="entry name" value="CARKD"/>
</dbReference>
<dbReference type="SUPFAM" id="SSF53613">
    <property type="entry name" value="Ribokinase-like"/>
    <property type="match status" value="1"/>
</dbReference>
<evidence type="ECO:0000256" key="6">
    <source>
        <dbReference type="ARBA" id="ARBA00022741"/>
    </source>
</evidence>
<comment type="function">
    <text evidence="14 19">Bifunctional enzyme that catalyzes the epimerization of the S- and R-forms of NAD(P)HX and the dehydration of the S-form of NAD(P)HX at the expense of ADP, which is converted to AMP. This allows the repair of both epimers of NAD(P)HX, a damaged form of NAD(P)H that is a result of enzymatic or heat-dependent hydration.</text>
</comment>
<evidence type="ECO:0000259" key="21">
    <source>
        <dbReference type="PROSITE" id="PS51385"/>
    </source>
</evidence>
<evidence type="ECO:0000256" key="15">
    <source>
        <dbReference type="ARBA" id="ARBA00048238"/>
    </source>
</evidence>
<dbReference type="GO" id="GO:0046872">
    <property type="term" value="F:metal ion binding"/>
    <property type="evidence" value="ECO:0007669"/>
    <property type="project" value="UniProtKB-UniRule"/>
</dbReference>
<dbReference type="Pfam" id="PF03853">
    <property type="entry name" value="YjeF_N"/>
    <property type="match status" value="1"/>
</dbReference>
<keyword evidence="11 18" id="KW-0413">Isomerase</keyword>
<dbReference type="RefSeq" id="WP_074715311.1">
    <property type="nucleotide sequence ID" value="NZ_FNPG01000004.1"/>
</dbReference>
<keyword evidence="6 17" id="KW-0547">Nucleotide-binding</keyword>
<keyword evidence="23" id="KW-1185">Reference proteome</keyword>
<name>A0A1H3FBD6_9FIRM</name>
<dbReference type="InterPro" id="IPR017953">
    <property type="entry name" value="Carbohydrate_kinase_pred_CS"/>
</dbReference>
<keyword evidence="8 17" id="KW-0521">NADP</keyword>
<dbReference type="SUPFAM" id="SSF64153">
    <property type="entry name" value="YjeF N-terminal domain-like"/>
    <property type="match status" value="1"/>
</dbReference>
<feature type="binding site" evidence="17">
    <location>
        <position position="468"/>
    </location>
    <ligand>
        <name>(6S)-NADPHX</name>
        <dbReference type="ChEBI" id="CHEBI:64076"/>
    </ligand>
</feature>
<evidence type="ECO:0000313" key="23">
    <source>
        <dbReference type="Proteomes" id="UP000183918"/>
    </source>
</evidence>
<comment type="similarity">
    <text evidence="4 19">In the C-terminal section; belongs to the NnrD/CARKD family.</text>
</comment>
<dbReference type="GO" id="GO:0046496">
    <property type="term" value="P:nicotinamide nucleotide metabolic process"/>
    <property type="evidence" value="ECO:0007669"/>
    <property type="project" value="UniProtKB-UniRule"/>
</dbReference>
<feature type="binding site" evidence="18">
    <location>
        <position position="159"/>
    </location>
    <ligand>
        <name>(6S)-NADPHX</name>
        <dbReference type="ChEBI" id="CHEBI:64076"/>
    </ligand>
</feature>
<comment type="cofactor">
    <cofactor evidence="18 19">
        <name>K(+)</name>
        <dbReference type="ChEBI" id="CHEBI:29103"/>
    </cofactor>
    <text evidence="18 19">Binds 1 potassium ion per subunit.</text>
</comment>
<accession>A0A1H3FBD6</accession>
<evidence type="ECO:0000256" key="1">
    <source>
        <dbReference type="ARBA" id="ARBA00000013"/>
    </source>
</evidence>
<dbReference type="OrthoDB" id="9806925at2"/>
<keyword evidence="10 17" id="KW-0520">NAD</keyword>
<dbReference type="HAMAP" id="MF_01966">
    <property type="entry name" value="NADHX_epimerase"/>
    <property type="match status" value="1"/>
</dbReference>
<comment type="catalytic activity">
    <reaction evidence="2 18 19">
        <text>(6R)-NADPHX = (6S)-NADPHX</text>
        <dbReference type="Rhea" id="RHEA:32227"/>
        <dbReference type="ChEBI" id="CHEBI:64076"/>
        <dbReference type="ChEBI" id="CHEBI:64077"/>
        <dbReference type="EC" id="5.1.99.6"/>
    </reaction>
</comment>
<evidence type="ECO:0000256" key="9">
    <source>
        <dbReference type="ARBA" id="ARBA00022958"/>
    </source>
</evidence>
<evidence type="ECO:0000259" key="20">
    <source>
        <dbReference type="PROSITE" id="PS51383"/>
    </source>
</evidence>
<feature type="binding site" evidence="17">
    <location>
        <position position="278"/>
    </location>
    <ligand>
        <name>(6S)-NADPHX</name>
        <dbReference type="ChEBI" id="CHEBI:64076"/>
    </ligand>
</feature>
<evidence type="ECO:0000256" key="16">
    <source>
        <dbReference type="ARBA" id="ARBA00049209"/>
    </source>
</evidence>
<evidence type="ECO:0000256" key="8">
    <source>
        <dbReference type="ARBA" id="ARBA00022857"/>
    </source>
</evidence>
<dbReference type="InterPro" id="IPR004443">
    <property type="entry name" value="YjeF_N_dom"/>
</dbReference>
<keyword evidence="5 18" id="KW-0479">Metal-binding</keyword>
<feature type="binding site" evidence="17">
    <location>
        <position position="401"/>
    </location>
    <ligand>
        <name>(6S)-NADPHX</name>
        <dbReference type="ChEBI" id="CHEBI:64076"/>
    </ligand>
</feature>
<evidence type="ECO:0000256" key="3">
    <source>
        <dbReference type="ARBA" id="ARBA00006001"/>
    </source>
</evidence>
<dbReference type="EC" id="5.1.99.6" evidence="19"/>
<feature type="domain" description="YjeF N-terminal" evidence="21">
    <location>
        <begin position="10"/>
        <end position="234"/>
    </location>
</feature>
<comment type="function">
    <text evidence="17">Catalyzes the dehydration of the S-form of NAD(P)HX at the expense of ADP, which is converted to AMP. Together with NAD(P)HX epimerase, which catalyzes the epimerization of the S- and R-forms, the enzyme allows the repair of both epimers of NAD(P)HX, a damaged form of NAD(P)H that is a result of enzymatic or heat-dependent hydration.</text>
</comment>
<comment type="cofactor">
    <cofactor evidence="17">
        <name>Mg(2+)</name>
        <dbReference type="ChEBI" id="CHEBI:18420"/>
    </cofactor>
</comment>
<dbReference type="GO" id="GO:0052855">
    <property type="term" value="F:ADP-dependent NAD(P)H-hydrate dehydratase activity"/>
    <property type="evidence" value="ECO:0007669"/>
    <property type="project" value="UniProtKB-UniRule"/>
</dbReference>
<evidence type="ECO:0000256" key="18">
    <source>
        <dbReference type="HAMAP-Rule" id="MF_01966"/>
    </source>
</evidence>
<feature type="binding site" evidence="18">
    <location>
        <position position="144"/>
    </location>
    <ligand>
        <name>K(+)</name>
        <dbReference type="ChEBI" id="CHEBI:29103"/>
    </ligand>
</feature>
<comment type="function">
    <text evidence="18">Catalyzes the epimerization of the S- and R-forms of NAD(P)HX, a damaged form of NAD(P)H that is a result of enzymatic or heat-dependent hydration. This is a prerequisite for the S-specific NAD(P)H-hydrate dehydratase to allow the repair of both epimers of NAD(P)HX.</text>
</comment>
<feature type="binding site" evidence="17">
    <location>
        <position position="343"/>
    </location>
    <ligand>
        <name>(6S)-NADPHX</name>
        <dbReference type="ChEBI" id="CHEBI:64076"/>
    </ligand>
</feature>
<sequence>MKYIVSSEEMKRYDKNTTKVYNVPEIVLVEQAAGAMVNELSNLLSKTNTKLNIEINKKPILVVCGIGNNGADGVAVARLLNEKGYEAVVCIITDKQIENSSESFRLELGIYKSYGYKVNDGSLVESLYSDYQNGIPCKYSVIIDGMFGVGLSRDIEGLYYDVIKRLNVLEALKISIDIPSGISSTTGAVLNIAFKADYTYTFSFSKLGHFLWPGVDYCGNVIICDIGITTKSFLDSPPEFRFLEKKDLELLPQRTRNTNKGSYGKVLVIAGNRNMAGAAIFSALAAYKMGCGLVRIFTNEINRNIIQSVLPEAVLVTYTQTEEIETLLQKNLSWADSVVLGPGLGVGETSKEIVKLVIANTDCPTVIDADALNIISYNDDIKEMIKEVTIVQNKIFIFTPHLGELSRLLKVDINEIKENIVNFSKKVADEYRVICVSKDAHTVVCDSCGINYLNLSGCEGLATAGSGDVLTGIIASLLGQKMDPNFATALGVYLHGLAGECASRDTTASVMARDIANAIKIILKEIRY</sequence>
<dbReference type="PROSITE" id="PS51385">
    <property type="entry name" value="YJEF_N"/>
    <property type="match status" value="1"/>
</dbReference>
<feature type="binding site" evidence="18">
    <location>
        <begin position="148"/>
        <end position="154"/>
    </location>
    <ligand>
        <name>(6S)-NADPHX</name>
        <dbReference type="ChEBI" id="CHEBI:64076"/>
    </ligand>
</feature>
<dbReference type="GO" id="GO:0005524">
    <property type="term" value="F:ATP binding"/>
    <property type="evidence" value="ECO:0007669"/>
    <property type="project" value="UniProtKB-UniRule"/>
</dbReference>
<dbReference type="AlphaFoldDB" id="A0A1H3FBD6"/>
<feature type="binding site" evidence="17">
    <location>
        <begin position="438"/>
        <end position="442"/>
    </location>
    <ligand>
        <name>AMP</name>
        <dbReference type="ChEBI" id="CHEBI:456215"/>
    </ligand>
</feature>
<comment type="catalytic activity">
    <reaction evidence="16 17 19">
        <text>(6S)-NADPHX + ADP = AMP + phosphate + NADPH + H(+)</text>
        <dbReference type="Rhea" id="RHEA:32235"/>
        <dbReference type="ChEBI" id="CHEBI:15378"/>
        <dbReference type="ChEBI" id="CHEBI:43474"/>
        <dbReference type="ChEBI" id="CHEBI:57783"/>
        <dbReference type="ChEBI" id="CHEBI:64076"/>
        <dbReference type="ChEBI" id="CHEBI:456215"/>
        <dbReference type="ChEBI" id="CHEBI:456216"/>
        <dbReference type="EC" id="4.2.1.136"/>
    </reaction>
</comment>
<dbReference type="PIRSF" id="PIRSF017184">
    <property type="entry name" value="Nnr"/>
    <property type="match status" value="1"/>
</dbReference>
<keyword evidence="7 17" id="KW-0067">ATP-binding</keyword>
<comment type="catalytic activity">
    <reaction evidence="15 17 19">
        <text>(6S)-NADHX + ADP = AMP + phosphate + NADH + H(+)</text>
        <dbReference type="Rhea" id="RHEA:32223"/>
        <dbReference type="ChEBI" id="CHEBI:15378"/>
        <dbReference type="ChEBI" id="CHEBI:43474"/>
        <dbReference type="ChEBI" id="CHEBI:57945"/>
        <dbReference type="ChEBI" id="CHEBI:64074"/>
        <dbReference type="ChEBI" id="CHEBI:456215"/>
        <dbReference type="ChEBI" id="CHEBI:456216"/>
        <dbReference type="EC" id="4.2.1.136"/>
    </reaction>
</comment>
<dbReference type="GO" id="GO:0052856">
    <property type="term" value="F:NAD(P)HX epimerase activity"/>
    <property type="evidence" value="ECO:0007669"/>
    <property type="project" value="UniProtKB-UniRule"/>
</dbReference>
<dbReference type="NCBIfam" id="TIGR00196">
    <property type="entry name" value="yjeF_cterm"/>
    <property type="match status" value="1"/>
</dbReference>
<dbReference type="EC" id="4.2.1.136" evidence="19"/>
<evidence type="ECO:0000256" key="2">
    <source>
        <dbReference type="ARBA" id="ARBA00000909"/>
    </source>
</evidence>
<dbReference type="HAMAP" id="MF_01965">
    <property type="entry name" value="NADHX_dehydratase"/>
    <property type="match status" value="1"/>
</dbReference>
<proteinExistence type="inferred from homology"/>
<evidence type="ECO:0000256" key="12">
    <source>
        <dbReference type="ARBA" id="ARBA00023239"/>
    </source>
</evidence>
<evidence type="ECO:0000313" key="22">
    <source>
        <dbReference type="EMBL" id="SDX88292.1"/>
    </source>
</evidence>
<keyword evidence="13" id="KW-0511">Multifunctional enzyme</keyword>
<evidence type="ECO:0000256" key="7">
    <source>
        <dbReference type="ARBA" id="ARBA00022840"/>
    </source>
</evidence>
<feature type="domain" description="YjeF C-terminal" evidence="20">
    <location>
        <begin position="243"/>
        <end position="526"/>
    </location>
</feature>
<reference evidence="22 23" key="1">
    <citation type="submission" date="2016-10" db="EMBL/GenBank/DDBJ databases">
        <authorList>
            <person name="de Groot N.N."/>
        </authorList>
    </citation>
    <scope>NUCLEOTIDE SEQUENCE [LARGE SCALE GENOMIC DNA]</scope>
    <source>
        <strain evidence="22 23">DSM 14045</strain>
    </source>
</reference>